<dbReference type="OrthoDB" id="1452418at2"/>
<reference evidence="1 2" key="1">
    <citation type="submission" date="2019-02" db="EMBL/GenBank/DDBJ databases">
        <title>Apibacter muscae sp. nov.: a novel member of the house fly microbiota.</title>
        <authorList>
            <person name="Park R."/>
        </authorList>
    </citation>
    <scope>NUCLEOTIDE SEQUENCE [LARGE SCALE GENOMIC DNA]</scope>
    <source>
        <strain evidence="1 2">AL1</strain>
    </source>
</reference>
<name>A0A563D9T7_9FLAO</name>
<dbReference type="InterPro" id="IPR010862">
    <property type="entry name" value="DUF1493"/>
</dbReference>
<dbReference type="Proteomes" id="UP000319499">
    <property type="component" value="Unassembled WGS sequence"/>
</dbReference>
<evidence type="ECO:0000313" key="1">
    <source>
        <dbReference type="EMBL" id="TWP27078.1"/>
    </source>
</evidence>
<sequence>MKIKMIDNKLQLFLEKELLTKWSKKIIFTPQMKLYKDFGLEGEDAEDFLLHFTKEFKVNFDDKFNFRDRFYLEFEEGFIKNLFAPFISIFSFVTNKKAPKLKDLSIGELQEAINTGVLK</sequence>
<organism evidence="1 2">
    <name type="scientific">Apibacter muscae</name>
    <dbReference type="NCBI Taxonomy" id="2509004"/>
    <lineage>
        <taxon>Bacteria</taxon>
        <taxon>Pseudomonadati</taxon>
        <taxon>Bacteroidota</taxon>
        <taxon>Flavobacteriia</taxon>
        <taxon>Flavobacteriales</taxon>
        <taxon>Weeksellaceae</taxon>
        <taxon>Apibacter</taxon>
    </lineage>
</organism>
<gene>
    <name evidence="1" type="ORF">ETU09_08130</name>
</gene>
<comment type="caution">
    <text evidence="1">The sequence shown here is derived from an EMBL/GenBank/DDBJ whole genome shotgun (WGS) entry which is preliminary data.</text>
</comment>
<evidence type="ECO:0000313" key="2">
    <source>
        <dbReference type="Proteomes" id="UP000319499"/>
    </source>
</evidence>
<protein>
    <submittedName>
        <fullName evidence="1">DUF1493 family protein</fullName>
    </submittedName>
</protein>
<keyword evidence="2" id="KW-1185">Reference proteome</keyword>
<dbReference type="Pfam" id="PF07377">
    <property type="entry name" value="DUF1493"/>
    <property type="match status" value="1"/>
</dbReference>
<dbReference type="AlphaFoldDB" id="A0A563D9T7"/>
<dbReference type="EMBL" id="SELH01000024">
    <property type="protein sequence ID" value="TWP27078.1"/>
    <property type="molecule type" value="Genomic_DNA"/>
</dbReference>
<proteinExistence type="predicted"/>
<accession>A0A563D9T7</accession>